<dbReference type="PROSITE" id="PS51257">
    <property type="entry name" value="PROKAR_LIPOPROTEIN"/>
    <property type="match status" value="1"/>
</dbReference>
<sequence length="206" mass="21445">MRIALLIPLALLAACMPDNRSVNTMKAPEIARSSFAFDVRFSDTDSLPADQAAALEQWLGAVGVAYGDRIGVDDPIAAGAVSRRAAIAGVVARFGLLVQDTAPVTAALPAGTARVVITRTQVSVPDCPDWRRPSNPTTGNSSMSNYGCASVSNLAAMIADPNDLIDGQTYTGADGHTTSKAINVYRERKPTGTGKLPKSDIATTGN</sequence>
<accession>A0ABV7X918</accession>
<dbReference type="InterPro" id="IPR019027">
    <property type="entry name" value="Pilus_biogenesis_CpaD-related"/>
</dbReference>
<name>A0ABV7X918_9SPHN</name>
<dbReference type="Pfam" id="PF09476">
    <property type="entry name" value="Pilus_CpaD"/>
    <property type="match status" value="1"/>
</dbReference>
<proteinExistence type="predicted"/>
<reference evidence="3" key="1">
    <citation type="journal article" date="2019" name="Int. J. Syst. Evol. Microbiol.">
        <title>The Global Catalogue of Microorganisms (GCM) 10K type strain sequencing project: providing services to taxonomists for standard genome sequencing and annotation.</title>
        <authorList>
            <consortium name="The Broad Institute Genomics Platform"/>
            <consortium name="The Broad Institute Genome Sequencing Center for Infectious Disease"/>
            <person name="Wu L."/>
            <person name="Ma J."/>
        </authorList>
    </citation>
    <scope>NUCLEOTIDE SEQUENCE [LARGE SCALE GENOMIC DNA]</scope>
    <source>
        <strain evidence="3">KCTC 42644</strain>
    </source>
</reference>
<gene>
    <name evidence="2" type="ORF">ACFOMD_05250</name>
</gene>
<dbReference type="RefSeq" id="WP_380857946.1">
    <property type="nucleotide sequence ID" value="NZ_JBHRXV010000004.1"/>
</dbReference>
<organism evidence="2 3">
    <name type="scientific">Sphingoaurantiacus capsulatus</name>
    <dbReference type="NCBI Taxonomy" id="1771310"/>
    <lineage>
        <taxon>Bacteria</taxon>
        <taxon>Pseudomonadati</taxon>
        <taxon>Pseudomonadota</taxon>
        <taxon>Alphaproteobacteria</taxon>
        <taxon>Sphingomonadales</taxon>
        <taxon>Sphingosinicellaceae</taxon>
        <taxon>Sphingoaurantiacus</taxon>
    </lineage>
</organism>
<evidence type="ECO:0000256" key="1">
    <source>
        <dbReference type="SAM" id="MobiDB-lite"/>
    </source>
</evidence>
<dbReference type="EMBL" id="JBHRXV010000004">
    <property type="protein sequence ID" value="MFC3711965.1"/>
    <property type="molecule type" value="Genomic_DNA"/>
</dbReference>
<feature type="region of interest" description="Disordered" evidence="1">
    <location>
        <begin position="187"/>
        <end position="206"/>
    </location>
</feature>
<comment type="caution">
    <text evidence="2">The sequence shown here is derived from an EMBL/GenBank/DDBJ whole genome shotgun (WGS) entry which is preliminary data.</text>
</comment>
<keyword evidence="3" id="KW-1185">Reference proteome</keyword>
<evidence type="ECO:0000313" key="3">
    <source>
        <dbReference type="Proteomes" id="UP001595615"/>
    </source>
</evidence>
<evidence type="ECO:0000313" key="2">
    <source>
        <dbReference type="EMBL" id="MFC3711965.1"/>
    </source>
</evidence>
<protein>
    <submittedName>
        <fullName evidence="2">CpaD family pilus assembly protein</fullName>
    </submittedName>
</protein>
<dbReference type="Proteomes" id="UP001595615">
    <property type="component" value="Unassembled WGS sequence"/>
</dbReference>